<sequence length="254" mass="27117">MAETNSNGGFRAPLLRSLDGELEKGKGKNGRPKEPWKGEVVKSIVYAGLDAIVTSFSLISSISAGHLSSVDVLVLGFANLVADGISMGFGDYVSSSTEKDVAAKERTKEELLRHYQQLGMNDTDANTVVNIFAKYRDIMIDEKMAIQKGLLPPDQADKPWKSGLITFTAFIVFGCAPLLAFIVLIPFTKNDTYKFIGACVFSAVALALLGIAKAKIASQNYALSAGITLFNGLIAGAAAYGIGWTLRNVAGLEE</sequence>
<evidence type="ECO:0000256" key="9">
    <source>
        <dbReference type="RuleBase" id="RU369115"/>
    </source>
</evidence>
<keyword evidence="5 9" id="KW-0812">Transmembrane</keyword>
<comment type="caution">
    <text evidence="10">The sequence shown here is derived from an EMBL/GenBank/DDBJ whole genome shotgun (WGS) entry which is preliminary data.</text>
</comment>
<accession>A0AAV9ML44</accession>
<keyword evidence="11" id="KW-1185">Reference proteome</keyword>
<evidence type="ECO:0000256" key="6">
    <source>
        <dbReference type="ARBA" id="ARBA00022989"/>
    </source>
</evidence>
<dbReference type="GO" id="GO:0030026">
    <property type="term" value="P:intracellular manganese ion homeostasis"/>
    <property type="evidence" value="ECO:0007669"/>
    <property type="project" value="InterPro"/>
</dbReference>
<feature type="transmembrane region" description="Helical" evidence="9">
    <location>
        <begin position="221"/>
        <end position="242"/>
    </location>
</feature>
<dbReference type="InterPro" id="IPR008217">
    <property type="entry name" value="Ccc1_fam"/>
</dbReference>
<keyword evidence="9" id="KW-0406">Ion transport</keyword>
<keyword evidence="3" id="KW-0410">Iron transport</keyword>
<comment type="function">
    <text evidence="9">Vacuolar Fe(2+) uptake transporter.</text>
</comment>
<dbReference type="GO" id="GO:0005774">
    <property type="term" value="C:vacuolar membrane"/>
    <property type="evidence" value="ECO:0007669"/>
    <property type="project" value="UniProtKB-SubCell"/>
</dbReference>
<comment type="caution">
    <text evidence="9">Lacks conserved residue(s) required for the propagation of feature annotation.</text>
</comment>
<organism evidence="10 11">
    <name type="scientific">Solanum pinnatisectum</name>
    <name type="common">tansyleaf nightshade</name>
    <dbReference type="NCBI Taxonomy" id="50273"/>
    <lineage>
        <taxon>Eukaryota</taxon>
        <taxon>Viridiplantae</taxon>
        <taxon>Streptophyta</taxon>
        <taxon>Embryophyta</taxon>
        <taxon>Tracheophyta</taxon>
        <taxon>Spermatophyta</taxon>
        <taxon>Magnoliopsida</taxon>
        <taxon>eudicotyledons</taxon>
        <taxon>Gunneridae</taxon>
        <taxon>Pentapetalae</taxon>
        <taxon>asterids</taxon>
        <taxon>lamiids</taxon>
        <taxon>Solanales</taxon>
        <taxon>Solanaceae</taxon>
        <taxon>Solanoideae</taxon>
        <taxon>Solaneae</taxon>
        <taxon>Solanum</taxon>
    </lineage>
</organism>
<evidence type="ECO:0000256" key="1">
    <source>
        <dbReference type="ARBA" id="ARBA00004128"/>
    </source>
</evidence>
<evidence type="ECO:0000256" key="3">
    <source>
        <dbReference type="ARBA" id="ARBA00022496"/>
    </source>
</evidence>
<proteinExistence type="inferred from homology"/>
<evidence type="ECO:0000256" key="2">
    <source>
        <dbReference type="ARBA" id="ARBA00007049"/>
    </source>
</evidence>
<dbReference type="GO" id="GO:0140315">
    <property type="term" value="F:iron ion sequestering activity"/>
    <property type="evidence" value="ECO:0007669"/>
    <property type="project" value="UniProtKB-UniRule"/>
</dbReference>
<dbReference type="GO" id="GO:0005381">
    <property type="term" value="F:iron ion transmembrane transporter activity"/>
    <property type="evidence" value="ECO:0007669"/>
    <property type="project" value="UniProtKB-UniRule"/>
</dbReference>
<feature type="transmembrane region" description="Helical" evidence="9">
    <location>
        <begin position="193"/>
        <end position="212"/>
    </location>
</feature>
<name>A0AAV9ML44_9SOLN</name>
<evidence type="ECO:0000256" key="8">
    <source>
        <dbReference type="ARBA" id="ARBA00044464"/>
    </source>
</evidence>
<keyword evidence="4 9" id="KW-0926">Vacuole</keyword>
<dbReference type="PANTHER" id="PTHR31851">
    <property type="entry name" value="FE(2+)/MN(2+) TRANSPORTER PCL1"/>
    <property type="match status" value="1"/>
</dbReference>
<dbReference type="Pfam" id="PF01988">
    <property type="entry name" value="VIT1"/>
    <property type="match status" value="1"/>
</dbReference>
<evidence type="ECO:0000313" key="11">
    <source>
        <dbReference type="Proteomes" id="UP001311915"/>
    </source>
</evidence>
<keyword evidence="7 9" id="KW-0472">Membrane</keyword>
<evidence type="ECO:0000256" key="4">
    <source>
        <dbReference type="ARBA" id="ARBA00022554"/>
    </source>
</evidence>
<reference evidence="10 11" key="1">
    <citation type="submission" date="2023-10" db="EMBL/GenBank/DDBJ databases">
        <title>Genome-Wide Identification Analysis in wild type Solanum Pinnatisectum Reveals Some Genes Defensing Phytophthora Infestans.</title>
        <authorList>
            <person name="Sun C."/>
        </authorList>
    </citation>
    <scope>NUCLEOTIDE SEQUENCE [LARGE SCALE GENOMIC DNA]</scope>
    <source>
        <strain evidence="10">LQN</strain>
        <tissue evidence="10">Leaf</tissue>
    </source>
</reference>
<dbReference type="GO" id="GO:0005384">
    <property type="term" value="F:manganese ion transmembrane transporter activity"/>
    <property type="evidence" value="ECO:0007669"/>
    <property type="project" value="InterPro"/>
</dbReference>
<dbReference type="Proteomes" id="UP001311915">
    <property type="component" value="Unassembled WGS sequence"/>
</dbReference>
<evidence type="ECO:0000256" key="7">
    <source>
        <dbReference type="ARBA" id="ARBA00023136"/>
    </source>
</evidence>
<keyword evidence="3" id="KW-0408">Iron</keyword>
<comment type="subcellular location">
    <subcellularLocation>
        <location evidence="1 9">Vacuole membrane</location>
        <topology evidence="1 9">Multi-pass membrane protein</topology>
    </subcellularLocation>
</comment>
<keyword evidence="6 9" id="KW-1133">Transmembrane helix</keyword>
<feature type="transmembrane region" description="Helical" evidence="9">
    <location>
        <begin position="164"/>
        <end position="187"/>
    </location>
</feature>
<comment type="similarity">
    <text evidence="2 9">Belongs to the CCC1 family.</text>
</comment>
<keyword evidence="9" id="KW-0813">Transport</keyword>
<dbReference type="EMBL" id="JAWPEI010000001">
    <property type="protein sequence ID" value="KAK4738699.1"/>
    <property type="molecule type" value="Genomic_DNA"/>
</dbReference>
<protein>
    <recommendedName>
        <fullName evidence="9">Vacuolar iron transporter</fullName>
    </recommendedName>
</protein>
<evidence type="ECO:0000256" key="5">
    <source>
        <dbReference type="ARBA" id="ARBA00022692"/>
    </source>
</evidence>
<comment type="catalytic activity">
    <reaction evidence="8">
        <text>Fe(2+)(in) = Fe(2+)(out)</text>
        <dbReference type="Rhea" id="RHEA:28486"/>
        <dbReference type="ChEBI" id="CHEBI:29033"/>
    </reaction>
    <physiologicalReaction direction="left-to-right" evidence="8">
        <dbReference type="Rhea" id="RHEA:28487"/>
    </physiologicalReaction>
</comment>
<evidence type="ECO:0000313" key="10">
    <source>
        <dbReference type="EMBL" id="KAK4738699.1"/>
    </source>
</evidence>
<gene>
    <name evidence="10" type="ORF">R3W88_002396</name>
</gene>
<dbReference type="AlphaFoldDB" id="A0AAV9ML44"/>